<organism evidence="2">
    <name type="scientific">marine sediment metagenome</name>
    <dbReference type="NCBI Taxonomy" id="412755"/>
    <lineage>
        <taxon>unclassified sequences</taxon>
        <taxon>metagenomes</taxon>
        <taxon>ecological metagenomes</taxon>
    </lineage>
</organism>
<dbReference type="EMBL" id="LAZR01049027">
    <property type="protein sequence ID" value="KKK90601.1"/>
    <property type="molecule type" value="Genomic_DNA"/>
</dbReference>
<dbReference type="Pfam" id="PF01345">
    <property type="entry name" value="DUF11"/>
    <property type="match status" value="1"/>
</dbReference>
<reference evidence="2" key="1">
    <citation type="journal article" date="2015" name="Nature">
        <title>Complex archaea that bridge the gap between prokaryotes and eukaryotes.</title>
        <authorList>
            <person name="Spang A."/>
            <person name="Saw J.H."/>
            <person name="Jorgensen S.L."/>
            <person name="Zaremba-Niedzwiedzka K."/>
            <person name="Martijn J."/>
            <person name="Lind A.E."/>
            <person name="van Eijk R."/>
            <person name="Schleper C."/>
            <person name="Guy L."/>
            <person name="Ettema T.J."/>
        </authorList>
    </citation>
    <scope>NUCLEOTIDE SEQUENCE</scope>
</reference>
<proteinExistence type="predicted"/>
<dbReference type="AlphaFoldDB" id="A0A0F9C1Q9"/>
<comment type="caution">
    <text evidence="2">The sequence shown here is derived from an EMBL/GenBank/DDBJ whole genome shotgun (WGS) entry which is preliminary data.</text>
</comment>
<evidence type="ECO:0000313" key="2">
    <source>
        <dbReference type="EMBL" id="KKK90601.1"/>
    </source>
</evidence>
<evidence type="ECO:0000259" key="1">
    <source>
        <dbReference type="Pfam" id="PF01345"/>
    </source>
</evidence>
<dbReference type="InterPro" id="IPR001434">
    <property type="entry name" value="OmcB-like_DUF11"/>
</dbReference>
<protein>
    <recommendedName>
        <fullName evidence="1">DUF11 domain-containing protein</fullName>
    </recommendedName>
</protein>
<name>A0A0F9C1Q9_9ZZZZ</name>
<dbReference type="InterPro" id="IPR047589">
    <property type="entry name" value="DUF11_rpt"/>
</dbReference>
<feature type="domain" description="DUF11" evidence="1">
    <location>
        <begin position="14"/>
        <end position="54"/>
    </location>
</feature>
<sequence length="115" mass="11677">LLWDPINLFTNPIAIPGATISYTIQVSNAAGGAIATEITITDTLPAEMTYTSDGITVINGGGAGGGTFGLSNATGGCPEFGNACGWYDGTDTVVVNGITLDANQNTQMIFNATID</sequence>
<accession>A0A0F9C1Q9</accession>
<dbReference type="NCBIfam" id="TIGR01451">
    <property type="entry name" value="B_ant_repeat"/>
    <property type="match status" value="1"/>
</dbReference>
<feature type="non-terminal residue" evidence="2">
    <location>
        <position position="1"/>
    </location>
</feature>
<dbReference type="Gene3D" id="2.60.40.740">
    <property type="match status" value="1"/>
</dbReference>
<gene>
    <name evidence="2" type="ORF">LCGC14_2721380</name>
</gene>